<keyword evidence="2" id="KW-0436">Ligase</keyword>
<protein>
    <submittedName>
        <fullName evidence="2">2'-5' RNA ligase</fullName>
    </submittedName>
</protein>
<accession>A0AA91DRW4</accession>
<keyword evidence="1" id="KW-0378">Hydrolase</keyword>
<name>A0AA91DRW4_VARPD</name>
<organism evidence="2 3">
    <name type="scientific">Variovorax paradoxus</name>
    <dbReference type="NCBI Taxonomy" id="34073"/>
    <lineage>
        <taxon>Bacteria</taxon>
        <taxon>Pseudomonadati</taxon>
        <taxon>Pseudomonadota</taxon>
        <taxon>Betaproteobacteria</taxon>
        <taxon>Burkholderiales</taxon>
        <taxon>Comamonadaceae</taxon>
        <taxon>Variovorax</taxon>
    </lineage>
</organism>
<dbReference type="InterPro" id="IPR009097">
    <property type="entry name" value="Cyclic_Pdiesterase"/>
</dbReference>
<dbReference type="GO" id="GO:0004113">
    <property type="term" value="F:2',3'-cyclic-nucleotide 3'-phosphodiesterase activity"/>
    <property type="evidence" value="ECO:0007669"/>
    <property type="project" value="InterPro"/>
</dbReference>
<dbReference type="RefSeq" id="WP_081266731.1">
    <property type="nucleotide sequence ID" value="NZ_LVHG01000027.1"/>
</dbReference>
<comment type="caution">
    <text evidence="2">The sequence shown here is derived from an EMBL/GenBank/DDBJ whole genome shotgun (WGS) entry which is preliminary data.</text>
</comment>
<dbReference type="GO" id="GO:0008664">
    <property type="term" value="F:RNA 2',3'-cyclic 3'-phosphodiesterase activity"/>
    <property type="evidence" value="ECO:0007669"/>
    <property type="project" value="InterPro"/>
</dbReference>
<dbReference type="EMBL" id="LVHG01000027">
    <property type="protein sequence ID" value="OAK66143.1"/>
    <property type="molecule type" value="Genomic_DNA"/>
</dbReference>
<dbReference type="PANTHER" id="PTHR35561">
    <property type="entry name" value="RNA 2',3'-CYCLIC PHOSPHODIESTERASE"/>
    <property type="match status" value="1"/>
</dbReference>
<sequence>MTEGTRLLIGLFPTADVQAEIQAHRQDWWWPRDCSFPPEERLHLTLQSLEDQQGKAELRLRAALAEVPTRPLNIKLDSSCTWPNDVSVVQPSAHEGLRRLQYDISLALRRSGFSLLLSGRWTPHITIARNSEHAAAPMPLEPIHWFAHEFRLVRSHFTRSFRHELLDSYPLH</sequence>
<evidence type="ECO:0000313" key="3">
    <source>
        <dbReference type="Proteomes" id="UP000077852"/>
    </source>
</evidence>
<reference evidence="2 3" key="1">
    <citation type="submission" date="2016-03" db="EMBL/GenBank/DDBJ databases">
        <title>Genome sequence of Variovorax paradoxus KB5.</title>
        <authorList>
            <person name="Jeong H."/>
            <person name="Hong C.E."/>
            <person name="Jo S.H."/>
            <person name="Park J.M."/>
        </authorList>
    </citation>
    <scope>NUCLEOTIDE SEQUENCE [LARGE SCALE GENOMIC DNA]</scope>
    <source>
        <strain evidence="2 3">KB5</strain>
    </source>
</reference>
<dbReference type="PANTHER" id="PTHR35561:SF1">
    <property type="entry name" value="RNA 2',3'-CYCLIC PHOSPHODIESTERASE"/>
    <property type="match status" value="1"/>
</dbReference>
<proteinExistence type="predicted"/>
<evidence type="ECO:0000256" key="1">
    <source>
        <dbReference type="ARBA" id="ARBA00022801"/>
    </source>
</evidence>
<evidence type="ECO:0000313" key="2">
    <source>
        <dbReference type="EMBL" id="OAK66143.1"/>
    </source>
</evidence>
<dbReference type="GO" id="GO:0016874">
    <property type="term" value="F:ligase activity"/>
    <property type="evidence" value="ECO:0007669"/>
    <property type="project" value="UniProtKB-KW"/>
</dbReference>
<dbReference type="SUPFAM" id="SSF55144">
    <property type="entry name" value="LigT-like"/>
    <property type="match status" value="1"/>
</dbReference>
<dbReference type="InterPro" id="IPR004175">
    <property type="entry name" value="RNA_CPDase"/>
</dbReference>
<dbReference type="Gene3D" id="3.90.1140.10">
    <property type="entry name" value="Cyclic phosphodiesterase"/>
    <property type="match status" value="1"/>
</dbReference>
<dbReference type="Proteomes" id="UP000077852">
    <property type="component" value="Unassembled WGS sequence"/>
</dbReference>
<dbReference type="Pfam" id="PF13563">
    <property type="entry name" value="2_5_RNA_ligase2"/>
    <property type="match status" value="1"/>
</dbReference>
<gene>
    <name evidence="2" type="ORF">A3K87_10325</name>
</gene>
<dbReference type="AlphaFoldDB" id="A0AA91DRW4"/>